<reference evidence="2 3" key="1">
    <citation type="submission" date="2016-05" db="EMBL/GenBank/DDBJ databases">
        <title>Genome sequence of Pseudomonas stutzeri 273 and identification of the exopolysaccharide biosynthesis locus.</title>
        <authorList>
            <person name="Wu S."/>
            <person name="Sun C."/>
        </authorList>
    </citation>
    <scope>NUCLEOTIDE SEQUENCE [LARGE SCALE GENOMIC DNA]</scope>
    <source>
        <strain evidence="2 3">273</strain>
    </source>
</reference>
<accession>A0A172WSS9</accession>
<organism evidence="2 3">
    <name type="scientific">Stutzerimonas stutzeri</name>
    <name type="common">Pseudomonas stutzeri</name>
    <dbReference type="NCBI Taxonomy" id="316"/>
    <lineage>
        <taxon>Bacteria</taxon>
        <taxon>Pseudomonadati</taxon>
        <taxon>Pseudomonadota</taxon>
        <taxon>Gammaproteobacteria</taxon>
        <taxon>Pseudomonadales</taxon>
        <taxon>Pseudomonadaceae</taxon>
        <taxon>Stutzerimonas</taxon>
    </lineage>
</organism>
<proteinExistence type="predicted"/>
<feature type="region of interest" description="Disordered" evidence="1">
    <location>
        <begin position="59"/>
        <end position="81"/>
    </location>
</feature>
<protein>
    <submittedName>
        <fullName evidence="2">Uncharacterized protein</fullName>
    </submittedName>
</protein>
<dbReference type="RefSeq" id="WP_064481797.1">
    <property type="nucleotide sequence ID" value="NZ_CP015641.1"/>
</dbReference>
<name>A0A172WSS9_STUST</name>
<evidence type="ECO:0000313" key="2">
    <source>
        <dbReference type="EMBL" id="ANF26355.1"/>
    </source>
</evidence>
<evidence type="ECO:0000313" key="3">
    <source>
        <dbReference type="Proteomes" id="UP000077787"/>
    </source>
</evidence>
<sequence>MEFNKAVLDCMQHLRRRLRDEQQLDIRLSQPDAIQAMLTACLCSGDEMTRNLGKQLATYSDMPAPDRTPSQTAGRSGPSVRIYRGQRVLN</sequence>
<dbReference type="OrthoDB" id="7013325at2"/>
<dbReference type="AlphaFoldDB" id="A0A172WSS9"/>
<evidence type="ECO:0000256" key="1">
    <source>
        <dbReference type="SAM" id="MobiDB-lite"/>
    </source>
</evidence>
<gene>
    <name evidence="2" type="ORF">PS273GM_14945</name>
</gene>
<dbReference type="Proteomes" id="UP000077787">
    <property type="component" value="Chromosome"/>
</dbReference>
<dbReference type="EMBL" id="CP015641">
    <property type="protein sequence ID" value="ANF26355.1"/>
    <property type="molecule type" value="Genomic_DNA"/>
</dbReference>